<gene>
    <name evidence="2" type="ORF">EKE94_17950</name>
</gene>
<sequence length="26" mass="2706">MILVTYALGALIFAGLLGLVTLLSKD</sequence>
<protein>
    <submittedName>
        <fullName evidence="2">Potassium transporter KtrB</fullName>
    </submittedName>
</protein>
<dbReference type="EMBL" id="RQXX01000010">
    <property type="protein sequence ID" value="RVV96618.1"/>
    <property type="molecule type" value="Genomic_DNA"/>
</dbReference>
<keyword evidence="1" id="KW-0472">Membrane</keyword>
<name>A0A438AD61_9RHOB</name>
<dbReference type="AlphaFoldDB" id="A0A438AD61"/>
<dbReference type="Proteomes" id="UP000285908">
    <property type="component" value="Unassembled WGS sequence"/>
</dbReference>
<feature type="transmembrane region" description="Helical" evidence="1">
    <location>
        <begin position="6"/>
        <end position="24"/>
    </location>
</feature>
<keyword evidence="1" id="KW-1133">Transmembrane helix</keyword>
<organism evidence="2 3">
    <name type="scientific">Mesobaculum littorinae</name>
    <dbReference type="NCBI Taxonomy" id="2486419"/>
    <lineage>
        <taxon>Bacteria</taxon>
        <taxon>Pseudomonadati</taxon>
        <taxon>Pseudomonadota</taxon>
        <taxon>Alphaproteobacteria</taxon>
        <taxon>Rhodobacterales</taxon>
        <taxon>Roseobacteraceae</taxon>
        <taxon>Mesobaculum</taxon>
    </lineage>
</organism>
<evidence type="ECO:0000313" key="2">
    <source>
        <dbReference type="EMBL" id="RVV96618.1"/>
    </source>
</evidence>
<reference evidence="2 3" key="1">
    <citation type="submission" date="2018-11" db="EMBL/GenBank/DDBJ databases">
        <title>Mesobaculum littorinae gen. nov., sp. nov., isolated from Littorina scabra that represents a novel genus of the order Rhodobacteraceae.</title>
        <authorList>
            <person name="Li F."/>
        </authorList>
    </citation>
    <scope>NUCLEOTIDE SEQUENCE [LARGE SCALE GENOMIC DNA]</scope>
    <source>
        <strain evidence="2 3">M0103</strain>
    </source>
</reference>
<accession>A0A438AD61</accession>
<keyword evidence="3" id="KW-1185">Reference proteome</keyword>
<keyword evidence="1" id="KW-0812">Transmembrane</keyword>
<proteinExistence type="predicted"/>
<comment type="caution">
    <text evidence="2">The sequence shown here is derived from an EMBL/GenBank/DDBJ whole genome shotgun (WGS) entry which is preliminary data.</text>
</comment>
<evidence type="ECO:0000313" key="3">
    <source>
        <dbReference type="Proteomes" id="UP000285908"/>
    </source>
</evidence>
<evidence type="ECO:0000256" key="1">
    <source>
        <dbReference type="SAM" id="Phobius"/>
    </source>
</evidence>